<dbReference type="GO" id="GO:0005739">
    <property type="term" value="C:mitochondrion"/>
    <property type="evidence" value="ECO:0007669"/>
    <property type="project" value="UniProtKB-SubCell"/>
</dbReference>
<evidence type="ECO:0000256" key="2">
    <source>
        <dbReference type="ARBA" id="ARBA00009508"/>
    </source>
</evidence>
<organism evidence="8 9">
    <name type="scientific">Aphidius gifuensis</name>
    <name type="common">Parasitoid wasp</name>
    <dbReference type="NCBI Taxonomy" id="684658"/>
    <lineage>
        <taxon>Eukaryota</taxon>
        <taxon>Metazoa</taxon>
        <taxon>Ecdysozoa</taxon>
        <taxon>Arthropoda</taxon>
        <taxon>Hexapoda</taxon>
        <taxon>Insecta</taxon>
        <taxon>Pterygota</taxon>
        <taxon>Neoptera</taxon>
        <taxon>Endopterygota</taxon>
        <taxon>Hymenoptera</taxon>
        <taxon>Apocrita</taxon>
        <taxon>Ichneumonoidea</taxon>
        <taxon>Braconidae</taxon>
        <taxon>Aphidiinae</taxon>
        <taxon>Aphidius</taxon>
    </lineage>
</organism>
<dbReference type="Pfam" id="PF05347">
    <property type="entry name" value="Complex1_LYR"/>
    <property type="match status" value="1"/>
</dbReference>
<comment type="function">
    <text evidence="6">Involved in efficient integration of the N-module into mitochondrial respiratory chain complex I.</text>
</comment>
<keyword evidence="4" id="KW-0496">Mitochondrion</keyword>
<dbReference type="EMBL" id="JACMRX010000004">
    <property type="protein sequence ID" value="KAF7990661.1"/>
    <property type="molecule type" value="Genomic_DNA"/>
</dbReference>
<dbReference type="PANTHER" id="PTHR13675">
    <property type="entry name" value="LYR MOTIF-CONTAINING PROTEIN 2"/>
    <property type="match status" value="1"/>
</dbReference>
<sequence>MASKLPNASLSLKEFMLRKEVLQLYRNILRTIKQVSSQQDREYLHDWVKSDFNNNKHIKDELMIKSLIIHGENSMNELKKNINLSK</sequence>
<comment type="caution">
    <text evidence="8">The sequence shown here is derived from an EMBL/GenBank/DDBJ whole genome shotgun (WGS) entry which is preliminary data.</text>
</comment>
<keyword evidence="3" id="KW-0809">Transit peptide</keyword>
<accession>A0A834XTS7</accession>
<evidence type="ECO:0000256" key="4">
    <source>
        <dbReference type="ARBA" id="ARBA00023128"/>
    </source>
</evidence>
<evidence type="ECO:0000256" key="1">
    <source>
        <dbReference type="ARBA" id="ARBA00004173"/>
    </source>
</evidence>
<evidence type="ECO:0000256" key="3">
    <source>
        <dbReference type="ARBA" id="ARBA00022946"/>
    </source>
</evidence>
<reference evidence="8 9" key="1">
    <citation type="submission" date="2020-08" db="EMBL/GenBank/DDBJ databases">
        <title>Aphidius gifuensis genome sequencing and assembly.</title>
        <authorList>
            <person name="Du Z."/>
        </authorList>
    </citation>
    <scope>NUCLEOTIDE SEQUENCE [LARGE SCALE GENOMIC DNA]</scope>
    <source>
        <strain evidence="8">YNYX2018</strain>
        <tissue evidence="8">Adults</tissue>
    </source>
</reference>
<dbReference type="PANTHER" id="PTHR13675:SF0">
    <property type="entry name" value="LYR MOTIF-CONTAINING PROTEIN 2"/>
    <property type="match status" value="1"/>
</dbReference>
<comment type="similarity">
    <text evidence="2">Belongs to the complex I LYR family.</text>
</comment>
<dbReference type="InterPro" id="IPR045293">
    <property type="entry name" value="Complex1_LYR_LYRM2"/>
</dbReference>
<evidence type="ECO:0000313" key="8">
    <source>
        <dbReference type="EMBL" id="KAF7990661.1"/>
    </source>
</evidence>
<feature type="domain" description="Complex 1 LYR protein" evidence="7">
    <location>
        <begin position="19"/>
        <end position="75"/>
    </location>
</feature>
<gene>
    <name evidence="8" type="ORF">HCN44_000466</name>
</gene>
<comment type="subcellular location">
    <subcellularLocation>
        <location evidence="1">Mitochondrion</location>
    </subcellularLocation>
</comment>
<keyword evidence="9" id="KW-1185">Reference proteome</keyword>
<evidence type="ECO:0000259" key="7">
    <source>
        <dbReference type="Pfam" id="PF05347"/>
    </source>
</evidence>
<protein>
    <recommendedName>
        <fullName evidence="5">LYR motif-containing protein 2</fullName>
    </recommendedName>
</protein>
<dbReference type="AlphaFoldDB" id="A0A834XTS7"/>
<evidence type="ECO:0000313" key="9">
    <source>
        <dbReference type="Proteomes" id="UP000639338"/>
    </source>
</evidence>
<dbReference type="InterPro" id="IPR008011">
    <property type="entry name" value="Complex1_LYR_dom"/>
</dbReference>
<dbReference type="Proteomes" id="UP000639338">
    <property type="component" value="Unassembled WGS sequence"/>
</dbReference>
<name>A0A834XTS7_APHGI</name>
<proteinExistence type="inferred from homology"/>
<dbReference type="CDD" id="cd20262">
    <property type="entry name" value="Complex1_LYR_LYRM2"/>
    <property type="match status" value="1"/>
</dbReference>
<evidence type="ECO:0000256" key="5">
    <source>
        <dbReference type="ARBA" id="ARBA00026235"/>
    </source>
</evidence>
<evidence type="ECO:0000256" key="6">
    <source>
        <dbReference type="ARBA" id="ARBA00044735"/>
    </source>
</evidence>